<feature type="domain" description="Myb-like" evidence="10">
    <location>
        <begin position="575"/>
        <end position="630"/>
    </location>
</feature>
<evidence type="ECO:0000256" key="6">
    <source>
        <dbReference type="ARBA" id="ARBA00023277"/>
    </source>
</evidence>
<dbReference type="InterPro" id="IPR017930">
    <property type="entry name" value="Myb_dom"/>
</dbReference>
<dbReference type="PANTHER" id="PTHR22298">
    <property type="entry name" value="ENDO-1,4-BETA-GLUCANASE"/>
    <property type="match status" value="1"/>
</dbReference>
<dbReference type="InterPro" id="IPR008928">
    <property type="entry name" value="6-hairpin_glycosidase_sf"/>
</dbReference>
<reference evidence="12 13" key="1">
    <citation type="journal article" date="2024" name="Nat. Commun.">
        <title>Phylogenomics reveals the evolutionary origins of lichenization in chlorophyte algae.</title>
        <authorList>
            <person name="Puginier C."/>
            <person name="Libourel C."/>
            <person name="Otte J."/>
            <person name="Skaloud P."/>
            <person name="Haon M."/>
            <person name="Grisel S."/>
            <person name="Petersen M."/>
            <person name="Berrin J.G."/>
            <person name="Delaux P.M."/>
            <person name="Dal Grande F."/>
            <person name="Keller J."/>
        </authorList>
    </citation>
    <scope>NUCLEOTIDE SEQUENCE [LARGE SCALE GENOMIC DNA]</scope>
    <source>
        <strain evidence="12 13">SAG 2043</strain>
    </source>
</reference>
<evidence type="ECO:0000256" key="9">
    <source>
        <dbReference type="SAM" id="MobiDB-lite"/>
    </source>
</evidence>
<keyword evidence="7" id="KW-0326">Glycosidase</keyword>
<evidence type="ECO:0000256" key="7">
    <source>
        <dbReference type="ARBA" id="ARBA00023295"/>
    </source>
</evidence>
<name>A0AAW1P0T6_9CHLO</name>
<feature type="compositionally biased region" description="Polar residues" evidence="9">
    <location>
        <begin position="1279"/>
        <end position="1294"/>
    </location>
</feature>
<dbReference type="Proteomes" id="UP001489004">
    <property type="component" value="Unassembled WGS sequence"/>
</dbReference>
<dbReference type="GO" id="GO:0030245">
    <property type="term" value="P:cellulose catabolic process"/>
    <property type="evidence" value="ECO:0007669"/>
    <property type="project" value="UniProtKB-KW"/>
</dbReference>
<dbReference type="InterPro" id="IPR001005">
    <property type="entry name" value="SANT/Myb"/>
</dbReference>
<evidence type="ECO:0000256" key="2">
    <source>
        <dbReference type="ARBA" id="ARBA00007072"/>
    </source>
</evidence>
<dbReference type="SUPFAM" id="SSF48208">
    <property type="entry name" value="Six-hairpin glycosidases"/>
    <property type="match status" value="1"/>
</dbReference>
<accession>A0AAW1P0T6</accession>
<feature type="region of interest" description="Disordered" evidence="9">
    <location>
        <begin position="428"/>
        <end position="457"/>
    </location>
</feature>
<dbReference type="InterPro" id="IPR009057">
    <property type="entry name" value="Homeodomain-like_sf"/>
</dbReference>
<feature type="compositionally biased region" description="Low complexity" evidence="9">
    <location>
        <begin position="653"/>
        <end position="663"/>
    </location>
</feature>
<dbReference type="SUPFAM" id="SSF46689">
    <property type="entry name" value="Homeodomain-like"/>
    <property type="match status" value="1"/>
</dbReference>
<dbReference type="SMART" id="SM00717">
    <property type="entry name" value="SANT"/>
    <property type="match status" value="1"/>
</dbReference>
<dbReference type="Gene3D" id="1.10.246.220">
    <property type="match status" value="1"/>
</dbReference>
<dbReference type="Gene3D" id="1.50.10.10">
    <property type="match status" value="1"/>
</dbReference>
<evidence type="ECO:0000256" key="3">
    <source>
        <dbReference type="ARBA" id="ARBA00012601"/>
    </source>
</evidence>
<feature type="region of interest" description="Disordered" evidence="9">
    <location>
        <begin position="754"/>
        <end position="787"/>
    </location>
</feature>
<protein>
    <recommendedName>
        <fullName evidence="3">cellulase</fullName>
        <ecNumber evidence="3">3.2.1.4</ecNumber>
    </recommendedName>
</protein>
<dbReference type="CDD" id="cd11660">
    <property type="entry name" value="SANT_TRF"/>
    <property type="match status" value="1"/>
</dbReference>
<evidence type="ECO:0000256" key="4">
    <source>
        <dbReference type="ARBA" id="ARBA00022801"/>
    </source>
</evidence>
<dbReference type="Pfam" id="PF00249">
    <property type="entry name" value="Myb_DNA-binding"/>
    <property type="match status" value="1"/>
</dbReference>
<evidence type="ECO:0000256" key="8">
    <source>
        <dbReference type="ARBA" id="ARBA00023326"/>
    </source>
</evidence>
<evidence type="ECO:0000256" key="1">
    <source>
        <dbReference type="ARBA" id="ARBA00000966"/>
    </source>
</evidence>
<gene>
    <name evidence="12" type="ORF">WJX72_006865</name>
</gene>
<comment type="caution">
    <text evidence="12">The sequence shown here is derived from an EMBL/GenBank/DDBJ whole genome shotgun (WGS) entry which is preliminary data.</text>
</comment>
<comment type="similarity">
    <text evidence="2">Belongs to the glycosyl hydrolase 9 (cellulase E) family.</text>
</comment>
<dbReference type="EC" id="3.2.1.4" evidence="3"/>
<dbReference type="Pfam" id="PF00759">
    <property type="entry name" value="Glyco_hydro_9"/>
    <property type="match status" value="1"/>
</dbReference>
<dbReference type="EMBL" id="JALJOR010000020">
    <property type="protein sequence ID" value="KAK9803628.1"/>
    <property type="molecule type" value="Genomic_DNA"/>
</dbReference>
<evidence type="ECO:0000256" key="5">
    <source>
        <dbReference type="ARBA" id="ARBA00023001"/>
    </source>
</evidence>
<sequence>MFVAYNIRVGGRGFLDSQTAAAILTPAARQADPSARMFTITQGAWEREGADPILFNITVQVPKMTDEQNERILQMLNMAHARCPFSATFGVKGLGEGIVWVPTDPNLARDPGLWFKTVHPVFQTADRLKKERNLSAKAVYKQLDEWVAASVTDNRLEQGFNALQTELATGEGSHTPTKADARWLIDWVYNDTVKEEADSLPEGFDPETDSTGVGAMADQLNTDLWVLDYLLDQDQVKDELIKHYYDGFLTECGQLPPLVQTRLMLRVLRDNSANITDSSLNALNCLTTYSREDPALYPPFTRITDISPSIELYLQVKTELVLQGFRAEAAQVVGQSPQQLLDQYFPASEPEQHPLQLARRNELQAAINDPAARQALLDKYPLPQLTEDIKRFVEKGRAALGLPLLKVVEEDRRQGKYLPFQGQYPTRAGYGMSPGAHMDAVGQKRGRPEDSPGSMLSNLQAHSKHLKTLGGSDPLPQVLHHAGQVQQAAYHQAYAQNGEFSQAVQAALLSEPGVPTGEGGSLTHVDAHGRQIYWNSPENVGGRMHGEAVGALPPLEGGPDDFKSPMSTEGKKKGGPRRKIGRWSEEETNELIRLVREHGKGRWRKILDAGEQTFANRSQVDLKDKWRNLERQGLTGGIPVEPSLRQRKRKSAAGEGLAEGQEGVPPHPDNELPSPDGVQQHVGLVQDQAVLDGGEGLHGGEDMHQVQHHPVQHPHQAGEGVQICSSSSVEGEIRLLQAQGDSDRADQAAIREEACNSLKGSRGSSAGSRDGRRMQAAADARSMHSSRLGGEDLSKGYYEAGGSYMKVGLPNAFLNTQLAWAAVAFDQGLAKVNELKETLEAIRWGADYLISCHSAPERMVALLGNKDDDFNYYGPPEYYDEYVNDGPRRNVTYITLDDPGSEIAGEAAAALAAASVAFKGVDANYSATCLQHAKQLYAFARKMNASFMKSQTPGLQAHQLLYPSTGFHDELAWAAVWLYKATNNSDYLTDAQDLYPAAVGDSNYACCGFGVFGWDTKTPGINVLLAQLLPAPNKYIDAANQFFSWYLPGKSRTVPHTDNGLQYPYSGWGSCRFGANTAFLAAVHASTLRANADTDTANQIFTYGVSQVNFVLGDSNRSYMVGFGQNWPLRSFQKSARNSWMTFATAGQDSNAQRIDFQGDDGKTTYEPNRFIAYGAVVGGPFNITGNYYNDTRKNYQFVEPSTDFGSGLVGVLAAYVDYFDGLKPYTDCELDLGWSNPNATARPVWPANDCYHTCCDGKVSAAAPSAKILPGNSPPPSLVSTASLPTRRMLSTA</sequence>
<dbReference type="PROSITE" id="PS50090">
    <property type="entry name" value="MYB_LIKE"/>
    <property type="match status" value="1"/>
</dbReference>
<evidence type="ECO:0000313" key="12">
    <source>
        <dbReference type="EMBL" id="KAK9803628.1"/>
    </source>
</evidence>
<keyword evidence="5" id="KW-0136">Cellulose degradation</keyword>
<feature type="region of interest" description="Disordered" evidence="9">
    <location>
        <begin position="633"/>
        <end position="678"/>
    </location>
</feature>
<keyword evidence="13" id="KW-1185">Reference proteome</keyword>
<dbReference type="PROSITE" id="PS51294">
    <property type="entry name" value="HTH_MYB"/>
    <property type="match status" value="1"/>
</dbReference>
<evidence type="ECO:0000259" key="10">
    <source>
        <dbReference type="PROSITE" id="PS50090"/>
    </source>
</evidence>
<feature type="region of interest" description="Disordered" evidence="9">
    <location>
        <begin position="1267"/>
        <end position="1294"/>
    </location>
</feature>
<dbReference type="GO" id="GO:0008810">
    <property type="term" value="F:cellulase activity"/>
    <property type="evidence" value="ECO:0007669"/>
    <property type="project" value="UniProtKB-EC"/>
</dbReference>
<feature type="region of interest" description="Disordered" evidence="9">
    <location>
        <begin position="555"/>
        <end position="579"/>
    </location>
</feature>
<dbReference type="InterPro" id="IPR001701">
    <property type="entry name" value="Glyco_hydro_9"/>
</dbReference>
<evidence type="ECO:0000259" key="11">
    <source>
        <dbReference type="PROSITE" id="PS51294"/>
    </source>
</evidence>
<keyword evidence="4" id="KW-0378">Hydrolase</keyword>
<feature type="domain" description="HTH myb-type" evidence="11">
    <location>
        <begin position="575"/>
        <end position="634"/>
    </location>
</feature>
<keyword evidence="6" id="KW-0119">Carbohydrate metabolism</keyword>
<organism evidence="12 13">
    <name type="scientific">[Myrmecia] bisecta</name>
    <dbReference type="NCBI Taxonomy" id="41462"/>
    <lineage>
        <taxon>Eukaryota</taxon>
        <taxon>Viridiplantae</taxon>
        <taxon>Chlorophyta</taxon>
        <taxon>core chlorophytes</taxon>
        <taxon>Trebouxiophyceae</taxon>
        <taxon>Trebouxiales</taxon>
        <taxon>Trebouxiaceae</taxon>
        <taxon>Myrmecia</taxon>
    </lineage>
</organism>
<proteinExistence type="inferred from homology"/>
<dbReference type="InterPro" id="IPR012341">
    <property type="entry name" value="6hp_glycosidase-like_sf"/>
</dbReference>
<feature type="region of interest" description="Disordered" evidence="9">
    <location>
        <begin position="692"/>
        <end position="711"/>
    </location>
</feature>
<keyword evidence="8" id="KW-0624">Polysaccharide degradation</keyword>
<evidence type="ECO:0000313" key="13">
    <source>
        <dbReference type="Proteomes" id="UP001489004"/>
    </source>
</evidence>
<comment type="catalytic activity">
    <reaction evidence="1">
        <text>Endohydrolysis of (1-&gt;4)-beta-D-glucosidic linkages in cellulose, lichenin and cereal beta-D-glucans.</text>
        <dbReference type="EC" id="3.2.1.4"/>
    </reaction>
</comment>